<gene>
    <name evidence="1" type="ORF">SMSP2_01293</name>
</gene>
<evidence type="ECO:0000313" key="2">
    <source>
        <dbReference type="Proteomes" id="UP000188181"/>
    </source>
</evidence>
<accession>A0A1Q2ME51</accession>
<dbReference type="KEGG" id="pbas:SMSP2_01293"/>
<dbReference type="EMBL" id="CP019646">
    <property type="protein sequence ID" value="AQQ70929.1"/>
    <property type="molecule type" value="Genomic_DNA"/>
</dbReference>
<keyword evidence="2" id="KW-1185">Reference proteome</keyword>
<proteinExistence type="predicted"/>
<sequence length="411" mass="42241">MNSWFVMISKKLINGFLLLVLFTAVVPCLAVRTNFIGTGDAHDWCDAASWDNDIPGADDEASVQGDGTLIIDTGCRPTVGLLRGPGRAAGHTTLTIRDELTVAGSDWRAGYFGEGTLNVEPGAVITVNSRIYAGFFGTLHMNMTGGSIYTPGYLQFATGDSDAAFDCNMMDGSISSDTHMYLGTKGDCTVNMTGGQISTPSGMHVFMGFETGTSILTVDGGTVSVGNTLRMADGGSTAILNILSGSVSSSSLYVAHHDGGSATVNVSGGVLSASSGGTGLFGVSTAAINMTGGEFNVSGTFELSKTAGSTAQVNLDGGVMMLGSLTVNDGGLIDIGQGVLKIGGNVVSTVNSYINSGKIIGYGGYGSLSVVFDGQYTVATAGCYSPPGDLNGDCLINYVDFTIFAWDWLNN</sequence>
<reference evidence="2" key="1">
    <citation type="submission" date="2017-02" db="EMBL/GenBank/DDBJ databases">
        <title>Comparative genomics and description of representatives of a novel lineage of planctomycetes thriving in anoxic sediments.</title>
        <authorList>
            <person name="Spring S."/>
            <person name="Bunk B."/>
            <person name="Sproer C."/>
        </authorList>
    </citation>
    <scope>NUCLEOTIDE SEQUENCE [LARGE SCALE GENOMIC DNA]</scope>
    <source>
        <strain evidence="2">SM-Chi-D1</strain>
    </source>
</reference>
<organism evidence="1 2">
    <name type="scientific">Limihaloglobus sulfuriphilus</name>
    <dbReference type="NCBI Taxonomy" id="1851148"/>
    <lineage>
        <taxon>Bacteria</taxon>
        <taxon>Pseudomonadati</taxon>
        <taxon>Planctomycetota</taxon>
        <taxon>Phycisphaerae</taxon>
        <taxon>Sedimentisphaerales</taxon>
        <taxon>Sedimentisphaeraceae</taxon>
        <taxon>Limihaloglobus</taxon>
    </lineage>
</organism>
<protein>
    <submittedName>
        <fullName evidence="1">Uncharacterized protein</fullName>
    </submittedName>
</protein>
<dbReference type="STRING" id="1851148.SMSP2_01293"/>
<dbReference type="AlphaFoldDB" id="A0A1Q2ME51"/>
<name>A0A1Q2ME51_9BACT</name>
<dbReference type="Proteomes" id="UP000188181">
    <property type="component" value="Chromosome"/>
</dbReference>
<evidence type="ECO:0000313" key="1">
    <source>
        <dbReference type="EMBL" id="AQQ70929.1"/>
    </source>
</evidence>